<gene>
    <name evidence="5" type="ORF">AWB69_08801</name>
</gene>
<keyword evidence="3" id="KW-0233">DNA recombination</keyword>
<dbReference type="GO" id="GO:0006310">
    <property type="term" value="P:DNA recombination"/>
    <property type="evidence" value="ECO:0007669"/>
    <property type="project" value="UniProtKB-KW"/>
</dbReference>
<name>A0A158JUC1_9BURK</name>
<dbReference type="InterPro" id="IPR011010">
    <property type="entry name" value="DNA_brk_join_enz"/>
</dbReference>
<dbReference type="PANTHER" id="PTHR30349">
    <property type="entry name" value="PHAGE INTEGRASE-RELATED"/>
    <property type="match status" value="1"/>
</dbReference>
<dbReference type="Proteomes" id="UP000054683">
    <property type="component" value="Unassembled WGS sequence"/>
</dbReference>
<dbReference type="InterPro" id="IPR013762">
    <property type="entry name" value="Integrase-like_cat_sf"/>
</dbReference>
<dbReference type="Pfam" id="PF00589">
    <property type="entry name" value="Phage_integrase"/>
    <property type="match status" value="1"/>
</dbReference>
<dbReference type="Gene3D" id="1.10.443.10">
    <property type="entry name" value="Intergrase catalytic core"/>
    <property type="match status" value="1"/>
</dbReference>
<dbReference type="SUPFAM" id="SSF56349">
    <property type="entry name" value="DNA breaking-rejoining enzymes"/>
    <property type="match status" value="1"/>
</dbReference>
<evidence type="ECO:0000256" key="1">
    <source>
        <dbReference type="ARBA" id="ARBA00004496"/>
    </source>
</evidence>
<dbReference type="OrthoDB" id="8610787at2"/>
<comment type="subcellular location">
    <subcellularLocation>
        <location evidence="1">Cytoplasm</location>
    </subcellularLocation>
</comment>
<dbReference type="PROSITE" id="PS51898">
    <property type="entry name" value="TYR_RECOMBINASE"/>
    <property type="match status" value="1"/>
</dbReference>
<proteinExistence type="predicted"/>
<dbReference type="GO" id="GO:0015074">
    <property type="term" value="P:DNA integration"/>
    <property type="evidence" value="ECO:0007669"/>
    <property type="project" value="UniProtKB-KW"/>
</dbReference>
<evidence type="ECO:0000313" key="6">
    <source>
        <dbReference type="Proteomes" id="UP000054683"/>
    </source>
</evidence>
<keyword evidence="2" id="KW-0229">DNA integration</keyword>
<protein>
    <submittedName>
        <fullName evidence="5">Phage integrase</fullName>
    </submittedName>
</protein>
<evidence type="ECO:0000256" key="2">
    <source>
        <dbReference type="ARBA" id="ARBA00022908"/>
    </source>
</evidence>
<dbReference type="GO" id="GO:0003677">
    <property type="term" value="F:DNA binding"/>
    <property type="evidence" value="ECO:0007669"/>
    <property type="project" value="InterPro"/>
</dbReference>
<evidence type="ECO:0000256" key="3">
    <source>
        <dbReference type="ARBA" id="ARBA00023172"/>
    </source>
</evidence>
<dbReference type="InterPro" id="IPR050090">
    <property type="entry name" value="Tyrosine_recombinase_XerCD"/>
</dbReference>
<evidence type="ECO:0000313" key="5">
    <source>
        <dbReference type="EMBL" id="SAL72398.1"/>
    </source>
</evidence>
<sequence>MSIQLGAVPTRQDLQRFRIDKVISVYVDTTVTFDTYRKESERLLLWSTTELRKPLSSLTHEDLLIYRRFLADPQPAQRWVMSGRKVARADPHWRPFAGPLSPASERQAFVILNTLFAWLVNAGYLAGNPLSLSRQRARKAKPRVTRFLGDNLWRAVKTSIDAMPRDTAREQEHYARVRWLISLLYLMGLRISEVVSNPMGGFFRRRDRDGQDRWWLTVIGKGDKERLLPATTELVAELTRYRQHYGLAALPYGGETTPLLLPIGGNHRTMTRGAVHLIIKQVFDNAIGHLQSTGEAHERAAEQLRQASAHWLRHTAGSHMMDGQVDLRYVRDNLGHASISTTSQYLHADDDDRHRATEAGLRLNW</sequence>
<dbReference type="AlphaFoldDB" id="A0A158JUC1"/>
<accession>A0A158JUC1</accession>
<dbReference type="RefSeq" id="WP_062092820.1">
    <property type="nucleotide sequence ID" value="NZ_FCOK02000121.1"/>
</dbReference>
<dbReference type="GO" id="GO:0005737">
    <property type="term" value="C:cytoplasm"/>
    <property type="evidence" value="ECO:0007669"/>
    <property type="project" value="UniProtKB-SubCell"/>
</dbReference>
<dbReference type="InterPro" id="IPR002104">
    <property type="entry name" value="Integrase_catalytic"/>
</dbReference>
<dbReference type="PANTHER" id="PTHR30349:SF77">
    <property type="entry name" value="TYROSINE RECOMBINASE XERC"/>
    <property type="match status" value="1"/>
</dbReference>
<evidence type="ECO:0000259" key="4">
    <source>
        <dbReference type="PROSITE" id="PS51898"/>
    </source>
</evidence>
<dbReference type="EMBL" id="FCOK02000121">
    <property type="protein sequence ID" value="SAL72398.1"/>
    <property type="molecule type" value="Genomic_DNA"/>
</dbReference>
<reference evidence="5 6" key="1">
    <citation type="submission" date="2016-01" db="EMBL/GenBank/DDBJ databases">
        <authorList>
            <person name="Oliw E.H."/>
        </authorList>
    </citation>
    <scope>NUCLEOTIDE SEQUENCE [LARGE SCALE GENOMIC DNA]</scope>
    <source>
        <strain evidence="5">LMG 27134</strain>
    </source>
</reference>
<organism evidence="5 6">
    <name type="scientific">Caballeronia udeis</name>
    <dbReference type="NCBI Taxonomy" id="1232866"/>
    <lineage>
        <taxon>Bacteria</taxon>
        <taxon>Pseudomonadati</taxon>
        <taxon>Pseudomonadota</taxon>
        <taxon>Betaproteobacteria</taxon>
        <taxon>Burkholderiales</taxon>
        <taxon>Burkholderiaceae</taxon>
        <taxon>Caballeronia</taxon>
    </lineage>
</organism>
<feature type="domain" description="Tyr recombinase" evidence="4">
    <location>
        <begin position="143"/>
        <end position="359"/>
    </location>
</feature>